<gene>
    <name evidence="1" type="ORF">FHP88_03475</name>
</gene>
<dbReference type="Gene3D" id="3.30.160.140">
    <property type="entry name" value="Shew3726-like"/>
    <property type="match status" value="1"/>
</dbReference>
<evidence type="ECO:0000313" key="1">
    <source>
        <dbReference type="EMBL" id="TVO77873.1"/>
    </source>
</evidence>
<keyword evidence="2" id="KW-1185">Reference proteome</keyword>
<sequence length="99" mass="10907">MQLTRHGSAASGSTKVSFPRLECWNATAKVATVAAEVDKKRILCRISLDILIDKFGATREDPMQSVAQHRMAIQEAASRLIESNTYEEDGSVLIRSTDL</sequence>
<proteinExistence type="predicted"/>
<dbReference type="SUPFAM" id="SSF160272">
    <property type="entry name" value="Shew3726-like"/>
    <property type="match status" value="1"/>
</dbReference>
<dbReference type="Pfam" id="PF07369">
    <property type="entry name" value="DUF1488"/>
    <property type="match status" value="1"/>
</dbReference>
<accession>A0A558DW98</accession>
<dbReference type="AlphaFoldDB" id="A0A558DW98"/>
<organism evidence="1 2">
    <name type="scientific">Sedimenticola selenatireducens</name>
    <dbReference type="NCBI Taxonomy" id="191960"/>
    <lineage>
        <taxon>Bacteria</taxon>
        <taxon>Pseudomonadati</taxon>
        <taxon>Pseudomonadota</taxon>
        <taxon>Gammaproteobacteria</taxon>
        <taxon>Chromatiales</taxon>
        <taxon>Sedimenticolaceae</taxon>
        <taxon>Sedimenticola</taxon>
    </lineage>
</organism>
<evidence type="ECO:0000313" key="2">
    <source>
        <dbReference type="Proteomes" id="UP000316649"/>
    </source>
</evidence>
<dbReference type="OrthoDB" id="5570329at2"/>
<dbReference type="EMBL" id="VMNH01000004">
    <property type="protein sequence ID" value="TVO77873.1"/>
    <property type="molecule type" value="Genomic_DNA"/>
</dbReference>
<comment type="caution">
    <text evidence="1">The sequence shown here is derived from an EMBL/GenBank/DDBJ whole genome shotgun (WGS) entry which is preliminary data.</text>
</comment>
<dbReference type="RefSeq" id="WP_144357597.1">
    <property type="nucleotide sequence ID" value="NZ_VMNH01000004.1"/>
</dbReference>
<dbReference type="InterPro" id="IPR036692">
    <property type="entry name" value="Shew3726-like_sf"/>
</dbReference>
<dbReference type="Proteomes" id="UP000316649">
    <property type="component" value="Unassembled WGS sequence"/>
</dbReference>
<name>A0A558DW98_9GAMM</name>
<reference evidence="1 2" key="1">
    <citation type="submission" date="2019-07" db="EMBL/GenBank/DDBJ databases">
        <title>The pathways for chlorine oxyanion respiration interact through the shared metabolite chlorate.</title>
        <authorList>
            <person name="Barnum T.P."/>
            <person name="Cheng Y."/>
            <person name="Hill K.A."/>
            <person name="Lucas L.N."/>
            <person name="Carlson H.K."/>
            <person name="Coates J.D."/>
        </authorList>
    </citation>
    <scope>NUCLEOTIDE SEQUENCE [LARGE SCALE GENOMIC DNA]</scope>
    <source>
        <strain evidence="1 2">BK-1</strain>
    </source>
</reference>
<dbReference type="InterPro" id="IPR009962">
    <property type="entry name" value="DUF1488"/>
</dbReference>
<protein>
    <submittedName>
        <fullName evidence="1">DUF1488 domain-containing protein</fullName>
    </submittedName>
</protein>